<feature type="compositionally biased region" description="Low complexity" evidence="1">
    <location>
        <begin position="417"/>
        <end position="438"/>
    </location>
</feature>
<feature type="region of interest" description="Disordered" evidence="1">
    <location>
        <begin position="67"/>
        <end position="156"/>
    </location>
</feature>
<gene>
    <name evidence="2" type="ORF">ADEAN_000589300</name>
</gene>
<feature type="compositionally biased region" description="Low complexity" evidence="1">
    <location>
        <begin position="275"/>
        <end position="291"/>
    </location>
</feature>
<name>A0A7G2CGB9_9TRYP</name>
<feature type="compositionally biased region" description="Polar residues" evidence="1">
    <location>
        <begin position="206"/>
        <end position="216"/>
    </location>
</feature>
<evidence type="ECO:0000256" key="1">
    <source>
        <dbReference type="SAM" id="MobiDB-lite"/>
    </source>
</evidence>
<accession>A0A7G2CGB9</accession>
<feature type="compositionally biased region" description="Basic and acidic residues" evidence="1">
    <location>
        <begin position="260"/>
        <end position="274"/>
    </location>
</feature>
<reference evidence="2 3" key="1">
    <citation type="submission" date="2020-08" db="EMBL/GenBank/DDBJ databases">
        <authorList>
            <person name="Newling K."/>
            <person name="Davey J."/>
            <person name="Forrester S."/>
        </authorList>
    </citation>
    <scope>NUCLEOTIDE SEQUENCE [LARGE SCALE GENOMIC DNA]</scope>
    <source>
        <strain evidence="3">Crithidia deanei Carvalho (ATCC PRA-265)</strain>
    </source>
</reference>
<feature type="compositionally biased region" description="Low complexity" evidence="1">
    <location>
        <begin position="330"/>
        <end position="345"/>
    </location>
</feature>
<feature type="compositionally biased region" description="Polar residues" evidence="1">
    <location>
        <begin position="105"/>
        <end position="131"/>
    </location>
</feature>
<dbReference type="EMBL" id="LR877155">
    <property type="protein sequence ID" value="CAD2218405.1"/>
    <property type="molecule type" value="Genomic_DNA"/>
</dbReference>
<evidence type="ECO:0000313" key="3">
    <source>
        <dbReference type="Proteomes" id="UP000515908"/>
    </source>
</evidence>
<feature type="compositionally biased region" description="Basic and acidic residues" evidence="1">
    <location>
        <begin position="369"/>
        <end position="378"/>
    </location>
</feature>
<dbReference type="Proteomes" id="UP000515908">
    <property type="component" value="Chromosome 11"/>
</dbReference>
<dbReference type="AlphaFoldDB" id="A0A7G2CGB9"/>
<feature type="region of interest" description="Disordered" evidence="1">
    <location>
        <begin position="172"/>
        <end position="522"/>
    </location>
</feature>
<feature type="compositionally biased region" description="Polar residues" evidence="1">
    <location>
        <begin position="394"/>
        <end position="403"/>
    </location>
</feature>
<keyword evidence="3" id="KW-1185">Reference proteome</keyword>
<evidence type="ECO:0000313" key="2">
    <source>
        <dbReference type="EMBL" id="CAD2218405.1"/>
    </source>
</evidence>
<proteinExistence type="predicted"/>
<feature type="compositionally biased region" description="Polar residues" evidence="1">
    <location>
        <begin position="138"/>
        <end position="155"/>
    </location>
</feature>
<protein>
    <submittedName>
        <fullName evidence="2">Uncharacterized protein</fullName>
    </submittedName>
</protein>
<organism evidence="2 3">
    <name type="scientific">Angomonas deanei</name>
    <dbReference type="NCBI Taxonomy" id="59799"/>
    <lineage>
        <taxon>Eukaryota</taxon>
        <taxon>Discoba</taxon>
        <taxon>Euglenozoa</taxon>
        <taxon>Kinetoplastea</taxon>
        <taxon>Metakinetoplastina</taxon>
        <taxon>Trypanosomatida</taxon>
        <taxon>Trypanosomatidae</taxon>
        <taxon>Strigomonadinae</taxon>
        <taxon>Angomonas</taxon>
    </lineage>
</organism>
<feature type="compositionally biased region" description="Polar residues" evidence="1">
    <location>
        <begin position="486"/>
        <end position="499"/>
    </location>
</feature>
<feature type="compositionally biased region" description="Low complexity" evidence="1">
    <location>
        <begin position="474"/>
        <end position="485"/>
    </location>
</feature>
<sequence length="522" mass="55993">MTAILSDINSPKDPKMESALYYPLEPAELERRRRTSDTIWKVNPALYGDTPASEIIADEPCANCQAARRTSANNSKPPLGGNNVRRSLQLTPLVDEHGSLLKPMPSNNSLPTPGQRYNSLGSIGSSPTQLTPIRRDSSPVTPKRNSVSASTQTPALQEILPELKEEVRRASLNNTPLQPVRPALRQGAASAEPVYRPEADSKAPETKSNNYTNTETKAPVKPAAAPAAAKRAASLDVPATSKARSAPLLADPVNTAKPPAPEKKAAPPAPEKKSTATTTEAPTRRNPAPTADASEPKVRPKKKVRPTSSLVMSNSNVAPGSLIDEGPNIRSSSAGRPPSARPSSAVRVTRDANGPQSTNTTPQRRKIKRDMVEPEQKSTGKPPRPNGPIKRRSTINTITNSVDNPDVSDGARPLPPSRASSRRASATARPSSRRASTAFTPDADYYAGNTSLDSTTGAPMTLAERRERASRTGRSASRLLESALSQNNSDNDIMNTTYDSLAHSPDHIDRVRRQSNSRGYNR</sequence>
<dbReference type="VEuPathDB" id="TriTrypDB:ADEAN_000589300"/>
<feature type="compositionally biased region" description="Basic and acidic residues" evidence="1">
    <location>
        <begin position="195"/>
        <end position="205"/>
    </location>
</feature>
<feature type="compositionally biased region" description="Low complexity" evidence="1">
    <location>
        <begin position="217"/>
        <end position="232"/>
    </location>
</feature>
<feature type="compositionally biased region" description="Polar residues" evidence="1">
    <location>
        <begin position="307"/>
        <end position="318"/>
    </location>
</feature>
<feature type="compositionally biased region" description="Polar residues" evidence="1">
    <location>
        <begin position="448"/>
        <end position="458"/>
    </location>
</feature>